<name>B1PLI6_9ZZZZ</name>
<dbReference type="AlphaFoldDB" id="B1PLI6"/>
<proteinExistence type="predicted"/>
<accession>B1PLI6</accession>
<dbReference type="InterPro" id="IPR014756">
    <property type="entry name" value="Ig_E-set"/>
</dbReference>
<dbReference type="SUPFAM" id="SSF81296">
    <property type="entry name" value="E set domains"/>
    <property type="match status" value="1"/>
</dbReference>
<reference evidence="1" key="1">
    <citation type="journal article" date="2009" name="J. Appl. Microbiol.">
        <title>Isolation and partial characterization of novel genes encoding acidic cellulases from metagenomes of buffalo rumens.</title>
        <authorList>
            <person name="Duan C.J."/>
            <person name="Xian L."/>
            <person name="Zhao G.C."/>
            <person name="Feng Y."/>
            <person name="Pang H."/>
            <person name="Bai X.-L."/>
            <person name="Tang J.L."/>
            <person name="Ma Q.-S."/>
            <person name="Feng J.X."/>
        </authorList>
    </citation>
    <scope>NUCLEOTIDE SEQUENCE</scope>
</reference>
<dbReference type="EMBL" id="EU449485">
    <property type="protein sequence ID" value="ACA61143.1"/>
    <property type="molecule type" value="Genomic_DNA"/>
</dbReference>
<dbReference type="Gene3D" id="2.60.40.10">
    <property type="entry name" value="Immunoglobulins"/>
    <property type="match status" value="1"/>
</dbReference>
<evidence type="ECO:0000313" key="1">
    <source>
        <dbReference type="EMBL" id="ACA61143.1"/>
    </source>
</evidence>
<dbReference type="InterPro" id="IPR013783">
    <property type="entry name" value="Ig-like_fold"/>
</dbReference>
<sequence>MKKIFKLFGAFLIAALMGAFSACNILDPNHGLEDLGLGIKVFFPTKVVTGQPMTINGSGFLGAREIVFPGNVKVTDFEIVSNDMIRVTAPAGIAAEGGKLVINTADQTAESRLDLTLGSTQVSGFSKQEGEEIAVGEQLTIYGQDLEFINKIELLDADNNPLYVDEINFYRKGSSEVIVTIPKQVLIGTFAGKIHTYDGREFSIPELMYTAAGGGHWETTETTIWDQETAFADWSATIVIGPEKFADVKEGDIIRVYIKDKGDDYNPIFKHVDSWGDWNEFQANKTDEDGYFEAPVPADAIPELQTSGLRFQGIGFTIVKVGLIQETWVDGGGHWETQKSVIWDQETAFADWSATIVIGPEQFADVVEGGIIRVYIKDKGDDYNPIFKHVDSWGDWNEFQANKTDEDGYFEAPVPADAIPELQTSGLRFQGIGFTIVKVELIQDVWVDGGGHWESQKIVLWDQETAFADWSATIVIGPEQFANVVEGGIIRVYIKDKGDDYNPIFKHVDSWGDWNEFQANKVDEDGYFEAPVPAEAIEELQTSGLRFQGIGFTITKVELLQDVWVDGGGTGGDTGPVAIWDQETVFGDWSATIVIGPEKFTDVKNGDVIRVYIKDKGDDYNPIYKHVDSWGDWNEFQANKVDEDGYFEAPVPAEAIEELQTSGLRFQGIGFTITKVELIPA</sequence>
<dbReference type="PROSITE" id="PS51257">
    <property type="entry name" value="PROKAR_LIPOPROTEIN"/>
    <property type="match status" value="1"/>
</dbReference>
<organism evidence="1">
    <name type="scientific">uncultured microorganism</name>
    <dbReference type="NCBI Taxonomy" id="358574"/>
    <lineage>
        <taxon>unclassified sequences</taxon>
        <taxon>environmental samples</taxon>
    </lineage>
</organism>
<protein>
    <submittedName>
        <fullName evidence="1">Putative polygalacturonase</fullName>
    </submittedName>
</protein>